<reference evidence="2 3" key="1">
    <citation type="submission" date="2022-10" db="EMBL/GenBank/DDBJ databases">
        <title>Luteolibacter arcticus strain CCTCC AB 2014275, whole genome shotgun sequencing project.</title>
        <authorList>
            <person name="Zhao G."/>
            <person name="Shen L."/>
        </authorList>
    </citation>
    <scope>NUCLEOTIDE SEQUENCE [LARGE SCALE GENOMIC DNA]</scope>
    <source>
        <strain evidence="2 3">CCTCC AB 2014275</strain>
    </source>
</reference>
<evidence type="ECO:0000259" key="1">
    <source>
        <dbReference type="Pfam" id="PF21831"/>
    </source>
</evidence>
<gene>
    <name evidence="2" type="ORF">OKA05_28215</name>
</gene>
<name>A0ABT3GSL8_9BACT</name>
<dbReference type="Pfam" id="PF21831">
    <property type="entry name" value="DUF6891"/>
    <property type="match status" value="1"/>
</dbReference>
<dbReference type="Proteomes" id="UP001320876">
    <property type="component" value="Unassembled WGS sequence"/>
</dbReference>
<protein>
    <recommendedName>
        <fullName evidence="1">DUF6891 domain-containing protein</fullName>
    </recommendedName>
</protein>
<comment type="caution">
    <text evidence="2">The sequence shown here is derived from an EMBL/GenBank/DDBJ whole genome shotgun (WGS) entry which is preliminary data.</text>
</comment>
<feature type="domain" description="DUF6891" evidence="1">
    <location>
        <begin position="8"/>
        <end position="187"/>
    </location>
</feature>
<evidence type="ECO:0000313" key="3">
    <source>
        <dbReference type="Proteomes" id="UP001320876"/>
    </source>
</evidence>
<organism evidence="2 3">
    <name type="scientific">Luteolibacter arcticus</name>
    <dbReference type="NCBI Taxonomy" id="1581411"/>
    <lineage>
        <taxon>Bacteria</taxon>
        <taxon>Pseudomonadati</taxon>
        <taxon>Verrucomicrobiota</taxon>
        <taxon>Verrucomicrobiia</taxon>
        <taxon>Verrucomicrobiales</taxon>
        <taxon>Verrucomicrobiaceae</taxon>
        <taxon>Luteolibacter</taxon>
    </lineage>
</organism>
<dbReference type="RefSeq" id="WP_264490577.1">
    <property type="nucleotide sequence ID" value="NZ_JAPDDT010000027.1"/>
</dbReference>
<dbReference type="InterPro" id="IPR054186">
    <property type="entry name" value="DUF6891"/>
</dbReference>
<accession>A0ABT3GSL8</accession>
<dbReference type="EMBL" id="JAPDDT010000027">
    <property type="protein sequence ID" value="MCW1926469.1"/>
    <property type="molecule type" value="Genomic_DNA"/>
</dbReference>
<evidence type="ECO:0000313" key="2">
    <source>
        <dbReference type="EMBL" id="MCW1926469.1"/>
    </source>
</evidence>
<keyword evidence="3" id="KW-1185">Reference proteome</keyword>
<proteinExistence type="predicted"/>
<sequence length="187" mass="21288">MKLPDDTLSEIATYAQAGFYDRDEIIEIFLEELYAPDELNPEMVEAAVDEALTNHKKEQENWPPVTDCDRLKTAFNALNERGVIAMHNAGTTQSDGYSDFLEALDSVPDKSKIVGYCFYHWQDVERAVNGEGLYLAFGPTRSKEEKTRGPEVGELVRTALEQAGLHVDWNGSFDQRIMVPKFDWKHR</sequence>